<reference evidence="2 3" key="1">
    <citation type="submission" date="2019-12" db="EMBL/GenBank/DDBJ databases">
        <title>Genomic-based taxomic classification of the family Erythrobacteraceae.</title>
        <authorList>
            <person name="Xu L."/>
        </authorList>
    </citation>
    <scope>NUCLEOTIDE SEQUENCE [LARGE SCALE GENOMIC DNA]</scope>
    <source>
        <strain evidence="2 3">JCM 10282</strain>
    </source>
</reference>
<protein>
    <recommendedName>
        <fullName evidence="5">ParB/Sulfiredoxin domain-containing protein</fullName>
    </recommendedName>
</protein>
<dbReference type="RefSeq" id="WP_160759386.1">
    <property type="nucleotide sequence ID" value="NZ_BAAADZ010000002.1"/>
</dbReference>
<reference evidence="1 4" key="2">
    <citation type="submission" date="2020-08" db="EMBL/GenBank/DDBJ databases">
        <title>Genomic Encyclopedia of Type Strains, Phase IV (KMG-IV): sequencing the most valuable type-strain genomes for metagenomic binning, comparative biology and taxonomic classification.</title>
        <authorList>
            <person name="Goeker M."/>
        </authorList>
    </citation>
    <scope>NUCLEOTIDE SEQUENCE [LARGE SCALE GENOMIC DNA]</scope>
    <source>
        <strain evidence="1 4">DSM 8510</strain>
    </source>
</reference>
<dbReference type="EMBL" id="JACICE010000001">
    <property type="protein sequence ID" value="MBB3775142.1"/>
    <property type="molecule type" value="Genomic_DNA"/>
</dbReference>
<accession>A0A6I4UE95</accession>
<keyword evidence="4" id="KW-1185">Reference proteome</keyword>
<dbReference type="AlphaFoldDB" id="A0A6I4UE95"/>
<name>A0A6I4UE95_9SPHN</name>
<evidence type="ECO:0008006" key="5">
    <source>
        <dbReference type="Google" id="ProtNLM"/>
    </source>
</evidence>
<organism evidence="2 3">
    <name type="scientific">Erythrobacter ramosus</name>
    <dbReference type="NCBI Taxonomy" id="35811"/>
    <lineage>
        <taxon>Bacteria</taxon>
        <taxon>Pseudomonadati</taxon>
        <taxon>Pseudomonadota</taxon>
        <taxon>Alphaproteobacteria</taxon>
        <taxon>Sphingomonadales</taxon>
        <taxon>Erythrobacteraceae</taxon>
        <taxon>Erythrobacter/Porphyrobacter group</taxon>
        <taxon>Erythrobacter</taxon>
    </lineage>
</organism>
<dbReference type="EMBL" id="WTYB01000001">
    <property type="protein sequence ID" value="MXP37230.1"/>
    <property type="molecule type" value="Genomic_DNA"/>
</dbReference>
<gene>
    <name evidence="1" type="ORF">FHS52_001085</name>
    <name evidence="2" type="ORF">GRI59_01220</name>
</gene>
<proteinExistence type="predicted"/>
<comment type="caution">
    <text evidence="2">The sequence shown here is derived from an EMBL/GenBank/DDBJ whole genome shotgun (WGS) entry which is preliminary data.</text>
</comment>
<evidence type="ECO:0000313" key="2">
    <source>
        <dbReference type="EMBL" id="MXP37230.1"/>
    </source>
</evidence>
<evidence type="ECO:0000313" key="4">
    <source>
        <dbReference type="Proteomes" id="UP000548685"/>
    </source>
</evidence>
<evidence type="ECO:0000313" key="1">
    <source>
        <dbReference type="EMBL" id="MBB3775142.1"/>
    </source>
</evidence>
<dbReference type="Proteomes" id="UP000430021">
    <property type="component" value="Unassembled WGS sequence"/>
</dbReference>
<sequence>MNAPAKSLLDSAEVIAFDPADIDTSGRIGFYHPDKAVAVGRLLYKDGQRDLIKVTASKNPDFKWRLLVGLHRTEGARLEGLPVYGVVVSGKPEILRELEASENIHRRPLLPIEHAKFVFELCRAAQERIARDHGELSDQQLGAKARWQRVKDRETTSEKALEEESDDAAAKMAAAYSWQESVSEALDLGKRQIRKCLAIYRLVVEPFPDLAENLEKHPVVGGNASQLMVLTRLGDERIRRKVIEALLADPEIGVEDAKIVVGAARAGSSATTVAHQKYVNAVVGNLKRLPPPQLKQHLPEIMRALGTPGVKRMMRDLLNEELGDA</sequence>
<evidence type="ECO:0000313" key="3">
    <source>
        <dbReference type="Proteomes" id="UP000430021"/>
    </source>
</evidence>
<dbReference type="Proteomes" id="UP000548685">
    <property type="component" value="Unassembled WGS sequence"/>
</dbReference>
<dbReference type="OrthoDB" id="2053844at2"/>